<proteinExistence type="predicted"/>
<organism evidence="1 2">
    <name type="scientific">Helicobacter heilmannii</name>
    <dbReference type="NCBI Taxonomy" id="35817"/>
    <lineage>
        <taxon>Bacteria</taxon>
        <taxon>Pseudomonadati</taxon>
        <taxon>Campylobacterota</taxon>
        <taxon>Epsilonproteobacteria</taxon>
        <taxon>Campylobacterales</taxon>
        <taxon>Helicobacteraceae</taxon>
        <taxon>Helicobacter</taxon>
    </lineage>
</organism>
<dbReference type="STRING" id="1216962.BN341_8070"/>
<gene>
    <name evidence="1" type="ORF">HHE01_13490</name>
</gene>
<dbReference type="EMBL" id="CDMK01000001">
    <property type="protein sequence ID" value="CRI34503.1"/>
    <property type="molecule type" value="Genomic_DNA"/>
</dbReference>
<evidence type="ECO:0000313" key="2">
    <source>
        <dbReference type="Proteomes" id="UP000046090"/>
    </source>
</evidence>
<protein>
    <submittedName>
        <fullName evidence="1">Uncharacterized protein</fullName>
    </submittedName>
</protein>
<sequence length="129" mass="14705">MQLEELKAHLSAGLINPEALNTNPEVLIWVHKEIKELTHDKDVPAYALYDFALVRAKRYLKIPLEEEDLAIYNDALKAIKQAPLVKDCTQRGKSFLQIDQAGNITEHASTNTDKGFSPLKWCKKRSFEL</sequence>
<dbReference type="GeneID" id="76197055"/>
<evidence type="ECO:0000313" key="1">
    <source>
        <dbReference type="EMBL" id="CRI34503.1"/>
    </source>
</evidence>
<name>A0A0K2Y6L9_HELHE</name>
<dbReference type="OrthoDB" id="5325951at2"/>
<accession>A0A0K2Y6L9</accession>
<dbReference type="Proteomes" id="UP000046090">
    <property type="component" value="Unassembled WGS sequence"/>
</dbReference>
<dbReference type="AlphaFoldDB" id="A0A0K2Y6L9"/>
<reference evidence="2" key="1">
    <citation type="submission" date="2014-12" db="EMBL/GenBank/DDBJ databases">
        <authorList>
            <person name="Smet A."/>
        </authorList>
    </citation>
    <scope>NUCLEOTIDE SEQUENCE [LARGE SCALE GENOMIC DNA]</scope>
</reference>
<keyword evidence="2" id="KW-1185">Reference proteome</keyword>
<dbReference type="RefSeq" id="WP_015106603.1">
    <property type="nucleotide sequence ID" value="NZ_AP026684.1"/>
</dbReference>